<dbReference type="Proteomes" id="UP000076770">
    <property type="component" value="Chromosome i"/>
</dbReference>
<dbReference type="GeneID" id="44127993"/>
<reference evidence="17 18" key="1">
    <citation type="journal article" date="2015" name="Genome Announc.">
        <title>Complete Genome Sequence of Sulfolobus solfataricus Strain 98/2 and Evolved Derivatives.</title>
        <authorList>
            <person name="McCarthy S."/>
            <person name="Gradnigo J."/>
            <person name="Johnson T."/>
            <person name="Payne S."/>
            <person name="Lipzen A."/>
            <person name="Martin J."/>
            <person name="Schackwitz W."/>
            <person name="Moriyama E."/>
            <person name="Blum P."/>
        </authorList>
    </citation>
    <scope>NUCLEOTIDE SEQUENCE [LARGE SCALE GENOMIC DNA]</scope>
    <source>
        <strain evidence="17">98/2 SULC</strain>
        <strain evidence="5">SARC-B</strain>
        <strain evidence="6">SARC-C</strain>
        <strain evidence="7 19">SULA</strain>
        <strain evidence="18">SULB</strain>
    </source>
</reference>
<evidence type="ECO:0000256" key="1">
    <source>
        <dbReference type="ARBA" id="ARBA00004496"/>
    </source>
</evidence>
<dbReference type="Proteomes" id="UP000033106">
    <property type="component" value="Chromosome"/>
</dbReference>
<dbReference type="Proteomes" id="UP000273443">
    <property type="component" value="Chromosome"/>
</dbReference>
<dbReference type="EMBL" id="CP033238">
    <property type="protein sequence ID" value="AZF74897.1"/>
    <property type="molecule type" value="Genomic_DNA"/>
</dbReference>
<dbReference type="EMBL" id="CP050869">
    <property type="protein sequence ID" value="QPG49543.1"/>
    <property type="molecule type" value="Genomic_DNA"/>
</dbReference>
<dbReference type="PANTHER" id="PTHR46197:SF3">
    <property type="entry name" value="AB HYDROLASE-1 DOMAIN-CONTAINING PROTEIN"/>
    <property type="match status" value="1"/>
</dbReference>
<evidence type="ECO:0000313" key="28">
    <source>
        <dbReference type="Proteomes" id="UP000594632"/>
    </source>
</evidence>
<dbReference type="Proteomes" id="UP000273194">
    <property type="component" value="Chromosome"/>
</dbReference>
<evidence type="ECO:0000313" key="5">
    <source>
        <dbReference type="EMBL" id="AKA72527.1"/>
    </source>
</evidence>
<evidence type="ECO:0000313" key="14">
    <source>
        <dbReference type="EMBL" id="AZF82719.1"/>
    </source>
</evidence>
<dbReference type="Proteomes" id="UP000594632">
    <property type="component" value="Chromosome"/>
</dbReference>
<sequence length="197" mass="21727">MQQLIDKFINVKGRKIHYIESGDGSLVLLFHGARFNARTWVETNTVDSISSIGYKAISVDLPGFGSSEKIEGISLSEFINLFMNSLGIDKAILLGASMGGKAVLEFSLKYTESVSGLVLVGAVGVEEFEVQLSKLNKIPLLLIWGSRDTVSPKRNYKLILDKVKNAKLEIVGKNHACYLDDPNTFNEKIVNFLKGMK</sequence>
<comment type="subcellular location">
    <subcellularLocation>
        <location evidence="1">Cytoplasm</location>
    </subcellularLocation>
</comment>
<dbReference type="EMBL" id="LT549890">
    <property type="protein sequence ID" value="SAI85954.1"/>
    <property type="molecule type" value="Genomic_DNA"/>
</dbReference>
<evidence type="ECO:0000313" key="18">
    <source>
        <dbReference type="Proteomes" id="UP000033085"/>
    </source>
</evidence>
<evidence type="ECO:0000313" key="19">
    <source>
        <dbReference type="Proteomes" id="UP000033106"/>
    </source>
</evidence>
<dbReference type="EMBL" id="CP011057">
    <property type="protein sequence ID" value="AKA77919.1"/>
    <property type="molecule type" value="Genomic_DNA"/>
</dbReference>
<feature type="domain" description="AB hydrolase-1" evidence="4">
    <location>
        <begin position="26"/>
        <end position="122"/>
    </location>
</feature>
<dbReference type="Proteomes" id="UP000278715">
    <property type="component" value="Chromosome"/>
</dbReference>
<evidence type="ECO:0000313" key="6">
    <source>
        <dbReference type="EMBL" id="AKA75226.1"/>
    </source>
</evidence>
<evidence type="ECO:0000313" key="25">
    <source>
        <dbReference type="Proteomes" id="UP000275843"/>
    </source>
</evidence>
<dbReference type="EMBL" id="CP033239">
    <property type="protein sequence ID" value="AZF77505.1"/>
    <property type="molecule type" value="Genomic_DNA"/>
</dbReference>
<dbReference type="Proteomes" id="UP000033085">
    <property type="component" value="Chromosome"/>
</dbReference>
<dbReference type="KEGG" id="ssoa:SULA_0074"/>
<dbReference type="GO" id="GO:0016787">
    <property type="term" value="F:hydrolase activity"/>
    <property type="evidence" value="ECO:0007669"/>
    <property type="project" value="UniProtKB-KW"/>
</dbReference>
<evidence type="ECO:0000313" key="16">
    <source>
        <dbReference type="EMBL" id="SAI85954.1"/>
    </source>
</evidence>
<dbReference type="KEGG" id="ssol:SULB_0075"/>
<dbReference type="EMBL" id="CP011055">
    <property type="protein sequence ID" value="AKA72527.1"/>
    <property type="molecule type" value="Genomic_DNA"/>
</dbReference>
<dbReference type="Proteomes" id="UP000282269">
    <property type="component" value="Chromosome"/>
</dbReference>
<dbReference type="GO" id="GO:0005737">
    <property type="term" value="C:cytoplasm"/>
    <property type="evidence" value="ECO:0007669"/>
    <property type="project" value="UniProtKB-SubCell"/>
</dbReference>
<dbReference type="KEGG" id="ssof:SULC_0074"/>
<dbReference type="PANTHER" id="PTHR46197">
    <property type="entry name" value="PROTEIN ABHD14B-LIKE"/>
    <property type="match status" value="1"/>
</dbReference>
<evidence type="ECO:0000313" key="11">
    <source>
        <dbReference type="EMBL" id="AZF74897.1"/>
    </source>
</evidence>
<gene>
    <name evidence="15" type="ORF">HFC64_06700</name>
    <name evidence="16" type="ORF">SSOP1_2400</name>
    <name evidence="7" type="ORF">SULA_0074</name>
    <name evidence="5" type="ORF">SULB_0075</name>
    <name evidence="6" type="ORF">SULC_0074</name>
    <name evidence="8" type="ORF">SULG_00375</name>
    <name evidence="9" type="ORF">SULH_00375</name>
    <name evidence="10" type="ORF">SULI_00375</name>
    <name evidence="11" type="ORF">SULM_00375</name>
    <name evidence="12" type="ORF">SULN_00375</name>
    <name evidence="13" type="ORF">SULO_00375</name>
    <name evidence="14" type="ORF">SULZ_00375</name>
</gene>
<evidence type="ECO:0000313" key="9">
    <source>
        <dbReference type="EMBL" id="AZF69657.1"/>
    </source>
</evidence>
<dbReference type="Proteomes" id="UP000033057">
    <property type="component" value="Chromosome"/>
</dbReference>
<reference evidence="16" key="3">
    <citation type="submission" date="2016-04" db="EMBL/GenBank/DDBJ databases">
        <authorList>
            <person name="Evans L.H."/>
            <person name="Alamgir A."/>
            <person name="Owens N."/>
            <person name="Weber N.D."/>
            <person name="Virtaneva K."/>
            <person name="Barbian K."/>
            <person name="Babar A."/>
            <person name="Rosenke K."/>
        </authorList>
    </citation>
    <scope>NUCLEOTIDE SEQUENCE</scope>
    <source>
        <strain evidence="16">P1</strain>
    </source>
</reference>
<evidence type="ECO:0000256" key="2">
    <source>
        <dbReference type="ARBA" id="ARBA00022490"/>
    </source>
</evidence>
<dbReference type="AlphaFoldDB" id="A0A0E3GUA4"/>
<evidence type="ECO:0000313" key="24">
    <source>
        <dbReference type="Proteomes" id="UP000273443"/>
    </source>
</evidence>
<evidence type="ECO:0000313" key="22">
    <source>
        <dbReference type="Proteomes" id="UP000269431"/>
    </source>
</evidence>
<dbReference type="OMA" id="GEVVLWY"/>
<dbReference type="EMBL" id="CP033241">
    <property type="protein sequence ID" value="AZF82719.1"/>
    <property type="molecule type" value="Genomic_DNA"/>
</dbReference>
<reference evidence="21 22" key="4">
    <citation type="journal article" date="2018" name="Proc. Natl. Acad. Sci. U.S.A.">
        <title>Nonmutational mechanism of inheritance in the Archaeon Sulfolobus solfataricus.</title>
        <authorList>
            <person name="Payne S."/>
            <person name="McCarthy S."/>
            <person name="Johnson T."/>
            <person name="North E."/>
            <person name="Blum P."/>
        </authorList>
    </citation>
    <scope>NUCLEOTIDE SEQUENCE [LARGE SCALE GENOMIC DNA]</scope>
    <source>
        <strain evidence="9 21">SARC-H</strain>
        <strain evidence="10 25">SARC-I</strain>
        <strain evidence="12 26">SARC-N</strain>
        <strain evidence="13 27">SARC-O</strain>
        <strain evidence="14 22">SUL120</strain>
        <strain evidence="8 23">SULG</strain>
        <strain evidence="11 24">SULM</strain>
    </source>
</reference>
<evidence type="ECO:0000313" key="15">
    <source>
        <dbReference type="EMBL" id="QPG49543.1"/>
    </source>
</evidence>
<evidence type="ECO:0000313" key="23">
    <source>
        <dbReference type="Proteomes" id="UP000273194"/>
    </source>
</evidence>
<reference evidence="6" key="5">
    <citation type="submission" date="2018-10" db="EMBL/GenBank/DDBJ databases">
        <authorList>
            <person name="McCarthy S."/>
            <person name="Gradnigo J."/>
            <person name="Johnson T."/>
            <person name="Payne S."/>
            <person name="Lipzen A."/>
            <person name="Schackwitz W."/>
            <person name="Martin J."/>
            <person name="Moriyama E."/>
            <person name="Blum P."/>
        </authorList>
    </citation>
    <scope>NUCLEOTIDE SEQUENCE</scope>
    <source>
        <strain evidence="5">SARC-B</strain>
        <strain evidence="6">SARC-C</strain>
        <strain evidence="7">SULA</strain>
    </source>
</reference>
<dbReference type="InterPro" id="IPR000073">
    <property type="entry name" value="AB_hydrolase_1"/>
</dbReference>
<evidence type="ECO:0000313" key="17">
    <source>
        <dbReference type="Proteomes" id="UP000033057"/>
    </source>
</evidence>
<dbReference type="EMBL" id="CP033236">
    <property type="protein sequence ID" value="AZF69657.1"/>
    <property type="molecule type" value="Genomic_DNA"/>
</dbReference>
<dbReference type="EMBL" id="CP033240">
    <property type="protein sequence ID" value="AZF80111.1"/>
    <property type="molecule type" value="Genomic_DNA"/>
</dbReference>
<evidence type="ECO:0000313" key="26">
    <source>
        <dbReference type="Proteomes" id="UP000278715"/>
    </source>
</evidence>
<dbReference type="EMBL" id="CP033235">
    <property type="protein sequence ID" value="AZF67037.1"/>
    <property type="molecule type" value="Genomic_DNA"/>
</dbReference>
<organism evidence="6 17">
    <name type="scientific">Saccharolobus solfataricus</name>
    <name type="common">Sulfolobus solfataricus</name>
    <dbReference type="NCBI Taxonomy" id="2287"/>
    <lineage>
        <taxon>Archaea</taxon>
        <taxon>Thermoproteota</taxon>
        <taxon>Thermoprotei</taxon>
        <taxon>Sulfolobales</taxon>
        <taxon>Sulfolobaceae</taxon>
        <taxon>Saccharolobus</taxon>
    </lineage>
</organism>
<evidence type="ECO:0000259" key="4">
    <source>
        <dbReference type="Pfam" id="PF00561"/>
    </source>
</evidence>
<evidence type="ECO:0000313" key="21">
    <source>
        <dbReference type="Proteomes" id="UP000267993"/>
    </source>
</evidence>
<dbReference type="Proteomes" id="UP000267993">
    <property type="component" value="Chromosome"/>
</dbReference>
<evidence type="ECO:0000313" key="8">
    <source>
        <dbReference type="EMBL" id="AZF67037.1"/>
    </source>
</evidence>
<evidence type="ECO:0000256" key="3">
    <source>
        <dbReference type="ARBA" id="ARBA00037942"/>
    </source>
</evidence>
<dbReference type="RefSeq" id="WP_009991527.1">
    <property type="nucleotide sequence ID" value="NZ_CP011055.2"/>
</dbReference>
<dbReference type="Proteomes" id="UP000269431">
    <property type="component" value="Chromosome"/>
</dbReference>
<dbReference type="OrthoDB" id="7531at2157"/>
<comment type="similarity">
    <text evidence="3">Belongs to the AB hydrolase superfamily. ABHD14 family.</text>
</comment>
<name>A0A0E3GUA4_SACSO</name>
<dbReference type="SUPFAM" id="SSF53474">
    <property type="entry name" value="alpha/beta-Hydrolases"/>
    <property type="match status" value="1"/>
</dbReference>
<dbReference type="InterPro" id="IPR029058">
    <property type="entry name" value="AB_hydrolase_fold"/>
</dbReference>
<dbReference type="EMBL" id="CP033237">
    <property type="protein sequence ID" value="AZF72277.1"/>
    <property type="molecule type" value="Genomic_DNA"/>
</dbReference>
<evidence type="ECO:0000313" key="20">
    <source>
        <dbReference type="Proteomes" id="UP000076770"/>
    </source>
</evidence>
<protein>
    <submittedName>
        <fullName evidence="16">2-hydroxy-6-oxo-6-phenylhexa-2,4-dienoate hydrolase</fullName>
    </submittedName>
    <submittedName>
        <fullName evidence="6">Alpha/beta hydrolase</fullName>
    </submittedName>
</protein>
<dbReference type="EMBL" id="CP011056">
    <property type="protein sequence ID" value="AKA75226.1"/>
    <property type="molecule type" value="Genomic_DNA"/>
</dbReference>
<reference evidence="15 28" key="6">
    <citation type="journal article" date="2020" name="Nat. Commun.">
        <title>The structures of two archaeal type IV pili illuminate evolutionary relationships.</title>
        <authorList>
            <person name="Wang F."/>
            <person name="Baquero D.P."/>
            <person name="Su Z."/>
            <person name="Beltran L.C."/>
            <person name="Prangishvili D."/>
            <person name="Krupovic M."/>
            <person name="Egelman E.H."/>
        </authorList>
    </citation>
    <scope>NUCLEOTIDE SEQUENCE [LARGE SCALE GENOMIC DNA]</scope>
    <source>
        <strain evidence="15 28">POZ149</strain>
    </source>
</reference>
<dbReference type="Proteomes" id="UP000275843">
    <property type="component" value="Chromosome"/>
</dbReference>
<proteinExistence type="inferred from homology"/>
<keyword evidence="6" id="KW-0378">Hydrolase</keyword>
<accession>A0A0E3GUA4</accession>
<reference evidence="20" key="2">
    <citation type="submission" date="2016-04" db="EMBL/GenBank/DDBJ databases">
        <authorList>
            <person name="Shah S.A."/>
            <person name="Garrett R.A."/>
        </authorList>
    </citation>
    <scope>NUCLEOTIDE SEQUENCE [LARGE SCALE GENOMIC DNA]</scope>
    <source>
        <strain evidence="20">ATCC 35091 / DSM 1616 / JCM 8930 / NBRC 15331 / P1</strain>
    </source>
</reference>
<evidence type="ECO:0000313" key="10">
    <source>
        <dbReference type="EMBL" id="AZF72277.1"/>
    </source>
</evidence>
<dbReference type="Gene3D" id="3.40.50.1820">
    <property type="entry name" value="alpha/beta hydrolase"/>
    <property type="match status" value="1"/>
</dbReference>
<evidence type="ECO:0000313" key="13">
    <source>
        <dbReference type="EMBL" id="AZF80111.1"/>
    </source>
</evidence>
<keyword evidence="2" id="KW-0963">Cytoplasm</keyword>
<dbReference type="Pfam" id="PF00561">
    <property type="entry name" value="Abhydrolase_1"/>
    <property type="match status" value="1"/>
</dbReference>
<evidence type="ECO:0000313" key="7">
    <source>
        <dbReference type="EMBL" id="AKA77919.1"/>
    </source>
</evidence>
<dbReference type="PATRIC" id="fig|2287.6.peg.77"/>
<dbReference type="GeneID" id="1453754"/>
<evidence type="ECO:0000313" key="12">
    <source>
        <dbReference type="EMBL" id="AZF77505.1"/>
    </source>
</evidence>
<evidence type="ECO:0000313" key="27">
    <source>
        <dbReference type="Proteomes" id="UP000282269"/>
    </source>
</evidence>